<protein>
    <submittedName>
        <fullName evidence="2">Class I SAM-dependent methyltransferase</fullName>
    </submittedName>
</protein>
<dbReference type="Pfam" id="PF08241">
    <property type="entry name" value="Methyltransf_11"/>
    <property type="match status" value="1"/>
</dbReference>
<evidence type="ECO:0000259" key="1">
    <source>
        <dbReference type="Pfam" id="PF08241"/>
    </source>
</evidence>
<dbReference type="SUPFAM" id="SSF53335">
    <property type="entry name" value="S-adenosyl-L-methionine-dependent methyltransferases"/>
    <property type="match status" value="1"/>
</dbReference>
<keyword evidence="2" id="KW-0489">Methyltransferase</keyword>
<dbReference type="GO" id="GO:0008168">
    <property type="term" value="F:methyltransferase activity"/>
    <property type="evidence" value="ECO:0007669"/>
    <property type="project" value="UniProtKB-KW"/>
</dbReference>
<dbReference type="InterPro" id="IPR013216">
    <property type="entry name" value="Methyltransf_11"/>
</dbReference>
<name>A0ABR6VSY4_9BACT</name>
<evidence type="ECO:0000313" key="2">
    <source>
        <dbReference type="EMBL" id="MBC3540317.1"/>
    </source>
</evidence>
<organism evidence="2 3">
    <name type="scientific">Rufibacter sediminis</name>
    <dbReference type="NCBI Taxonomy" id="2762756"/>
    <lineage>
        <taxon>Bacteria</taxon>
        <taxon>Pseudomonadati</taxon>
        <taxon>Bacteroidota</taxon>
        <taxon>Cytophagia</taxon>
        <taxon>Cytophagales</taxon>
        <taxon>Hymenobacteraceae</taxon>
        <taxon>Rufibacter</taxon>
    </lineage>
</organism>
<sequence length="211" mass="24056">MTEFWESSFRDKQTMWGFEPAYSAITTADFFQTNGVKEILIPGLGYGRNAKVFTDQGFHVTGIEISETAIDLAKRHYGDSIHVYHGGVGEMPFDQKMYDGIFCYALIHLLQAEERAKLIKDCYQQLSPAGYMVFVALSKNTPTFGEGVEISKDTFRTRHGVELFYYDSESINQEFGPYGLLEAVEITEPAKNLGNKPFHQFWQITCRKEDV</sequence>
<keyword evidence="3" id="KW-1185">Reference proteome</keyword>
<reference evidence="2 3" key="1">
    <citation type="journal article" date="2019" name="Int. J. Syst. Evol. Microbiol.">
        <title>Rufibacter sediminis sp. nov., isolated from freshwater lake sediment.</title>
        <authorList>
            <person name="Qu J.H."/>
            <person name="Zhang L.J."/>
            <person name="Fu Y.H."/>
            <person name="Li H.F."/>
        </authorList>
    </citation>
    <scope>NUCLEOTIDE SEQUENCE [LARGE SCALE GENOMIC DNA]</scope>
    <source>
        <strain evidence="2 3">H-1</strain>
    </source>
</reference>
<dbReference type="CDD" id="cd02440">
    <property type="entry name" value="AdoMet_MTases"/>
    <property type="match status" value="1"/>
</dbReference>
<dbReference type="RefSeq" id="WP_186637796.1">
    <property type="nucleotide sequence ID" value="NZ_JACOAF010000027.1"/>
</dbReference>
<dbReference type="Gene3D" id="3.40.50.150">
    <property type="entry name" value="Vaccinia Virus protein VP39"/>
    <property type="match status" value="1"/>
</dbReference>
<dbReference type="EMBL" id="JACOAF010000027">
    <property type="protein sequence ID" value="MBC3540317.1"/>
    <property type="molecule type" value="Genomic_DNA"/>
</dbReference>
<accession>A0ABR6VSY4</accession>
<comment type="caution">
    <text evidence="2">The sequence shown here is derived from an EMBL/GenBank/DDBJ whole genome shotgun (WGS) entry which is preliminary data.</text>
</comment>
<proteinExistence type="predicted"/>
<dbReference type="Proteomes" id="UP000659698">
    <property type="component" value="Unassembled WGS sequence"/>
</dbReference>
<dbReference type="InterPro" id="IPR029063">
    <property type="entry name" value="SAM-dependent_MTases_sf"/>
</dbReference>
<keyword evidence="2" id="KW-0808">Transferase</keyword>
<evidence type="ECO:0000313" key="3">
    <source>
        <dbReference type="Proteomes" id="UP000659698"/>
    </source>
</evidence>
<gene>
    <name evidence="2" type="ORF">H7U12_11555</name>
</gene>
<feature type="domain" description="Methyltransferase type 11" evidence="1">
    <location>
        <begin position="43"/>
        <end position="134"/>
    </location>
</feature>
<dbReference type="GO" id="GO:0032259">
    <property type="term" value="P:methylation"/>
    <property type="evidence" value="ECO:0007669"/>
    <property type="project" value="UniProtKB-KW"/>
</dbReference>